<protein>
    <recommendedName>
        <fullName evidence="3">Cytokinin riboside 5'-monophosphate phosphoribohydrolase</fullName>
    </recommendedName>
</protein>
<dbReference type="Proteomes" id="UP000444721">
    <property type="component" value="Unassembled WGS sequence"/>
</dbReference>
<dbReference type="GO" id="GO:0009691">
    <property type="term" value="P:cytokinin biosynthetic process"/>
    <property type="evidence" value="ECO:0007669"/>
    <property type="project" value="InterPro"/>
</dbReference>
<keyword evidence="2" id="KW-1185">Reference proteome</keyword>
<evidence type="ECO:0000313" key="1">
    <source>
        <dbReference type="EMBL" id="KAF0975993.1"/>
    </source>
</evidence>
<evidence type="ECO:0008006" key="3">
    <source>
        <dbReference type="Google" id="ProtNLM"/>
    </source>
</evidence>
<dbReference type="SUPFAM" id="SSF102405">
    <property type="entry name" value="MCP/YpsA-like"/>
    <property type="match status" value="1"/>
</dbReference>
<dbReference type="OrthoDB" id="414463at2759"/>
<organism evidence="1 2">
    <name type="scientific">Naegleria fowleri</name>
    <name type="common">Brain eating amoeba</name>
    <dbReference type="NCBI Taxonomy" id="5763"/>
    <lineage>
        <taxon>Eukaryota</taxon>
        <taxon>Discoba</taxon>
        <taxon>Heterolobosea</taxon>
        <taxon>Tetramitia</taxon>
        <taxon>Eutetramitia</taxon>
        <taxon>Vahlkampfiidae</taxon>
        <taxon>Naegleria</taxon>
    </lineage>
</organism>
<evidence type="ECO:0000313" key="2">
    <source>
        <dbReference type="Proteomes" id="UP000444721"/>
    </source>
</evidence>
<dbReference type="InterPro" id="IPR005269">
    <property type="entry name" value="LOG"/>
</dbReference>
<dbReference type="OMA" id="MDELWEA"/>
<dbReference type="GO" id="GO:0016799">
    <property type="term" value="F:hydrolase activity, hydrolyzing N-glycosyl compounds"/>
    <property type="evidence" value="ECO:0007669"/>
    <property type="project" value="TreeGrafter"/>
</dbReference>
<dbReference type="EMBL" id="VFQX01000043">
    <property type="protein sequence ID" value="KAF0975993.1"/>
    <property type="molecule type" value="Genomic_DNA"/>
</dbReference>
<comment type="caution">
    <text evidence="1">The sequence shown here is derived from an EMBL/GenBank/DDBJ whole genome shotgun (WGS) entry which is preliminary data.</text>
</comment>
<dbReference type="PANTHER" id="PTHR31223:SF70">
    <property type="entry name" value="LOG FAMILY PROTEIN YJL055W"/>
    <property type="match status" value="1"/>
</dbReference>
<dbReference type="InterPro" id="IPR031100">
    <property type="entry name" value="LOG_fam"/>
</dbReference>
<proteinExistence type="predicted"/>
<dbReference type="VEuPathDB" id="AmoebaDB:NF0102430"/>
<dbReference type="PANTHER" id="PTHR31223">
    <property type="entry name" value="LOG FAMILY PROTEIN YJL055W"/>
    <property type="match status" value="1"/>
</dbReference>
<gene>
    <name evidence="1" type="ORF">FDP41_005320</name>
</gene>
<dbReference type="Gene3D" id="3.40.50.450">
    <property type="match status" value="1"/>
</dbReference>
<name>A0A6A5BDN2_NAEFO</name>
<sequence>MIEITPSVTRNNSQKALDENNTTHTTVVAYCAASENILETYKTQALKLGELLAQNSIRLRYGAGNTGLMFRVAQSCMEHGGHVVGIVPQFMVDRNWTIEKNFVSELIITETMHERKQLLISGVVACIALPGGVGTLEELLEAITWKQLGLFDGSIIVLNTMNYFDHLIQLLGRAEQDGFVSKAYELFRVASTPEEVIEMIHEAVKLEEERKQCRIRLEKEKDPGVETCAEKCLKKELI</sequence>
<dbReference type="RefSeq" id="XP_044560706.1">
    <property type="nucleotide sequence ID" value="XM_044708833.1"/>
</dbReference>
<accession>A0A6A5BDN2</accession>
<dbReference type="AlphaFoldDB" id="A0A6A5BDN2"/>
<reference evidence="1 2" key="1">
    <citation type="journal article" date="2019" name="Sci. Rep.">
        <title>Nanopore sequencing improves the draft genome of the human pathogenic amoeba Naegleria fowleri.</title>
        <authorList>
            <person name="Liechti N."/>
            <person name="Schurch N."/>
            <person name="Bruggmann R."/>
            <person name="Wittwer M."/>
        </authorList>
    </citation>
    <scope>NUCLEOTIDE SEQUENCE [LARGE SCALE GENOMIC DNA]</scope>
    <source>
        <strain evidence="1 2">ATCC 30894</strain>
    </source>
</reference>
<dbReference type="VEuPathDB" id="AmoebaDB:FDP41_005320"/>
<dbReference type="GO" id="GO:0005829">
    <property type="term" value="C:cytosol"/>
    <property type="evidence" value="ECO:0007669"/>
    <property type="project" value="TreeGrafter"/>
</dbReference>
<dbReference type="GeneID" id="68112538"/>
<dbReference type="NCBIfam" id="TIGR00730">
    <property type="entry name" value="Rossman fold protein, TIGR00730 family"/>
    <property type="match status" value="1"/>
</dbReference>
<dbReference type="VEuPathDB" id="AmoebaDB:NfTy_053260"/>
<dbReference type="Pfam" id="PF03641">
    <property type="entry name" value="Lysine_decarbox"/>
    <property type="match status" value="1"/>
</dbReference>